<reference evidence="2" key="1">
    <citation type="journal article" date="2023" name="bioRxiv">
        <title>Improved chromosome-level genome assembly for marigold (Tagetes erecta).</title>
        <authorList>
            <person name="Jiang F."/>
            <person name="Yuan L."/>
            <person name="Wang S."/>
            <person name="Wang H."/>
            <person name="Xu D."/>
            <person name="Wang A."/>
            <person name="Fan W."/>
        </authorList>
    </citation>
    <scope>NUCLEOTIDE SEQUENCE</scope>
    <source>
        <strain evidence="2">WSJ</strain>
        <tissue evidence="2">Leaf</tissue>
    </source>
</reference>
<protein>
    <recommendedName>
        <fullName evidence="4">Transmembrane protein</fullName>
    </recommendedName>
</protein>
<dbReference type="Proteomes" id="UP001229421">
    <property type="component" value="Unassembled WGS sequence"/>
</dbReference>
<sequence>MMLCSEFNTQIQTWLRDYDKVQSFAVVLIYIQIACALVGSLGALYNGVSLINVGIGLFALVAIESSSQSLGRTYAVLLFCAILLDILWFCLFCHEIWHLSSEIYGEYAIFSVRLTLLMQSIGFTVRLSSSLLWIQMYKLGPSLVDSTVPLDADLDLRNSFMGPATPRVGKTTSGSVDPINDPGYYSSLFSDNQDEVSLPSGQYHQIGMDGSLSDPLLKPSLSKSLRATHVSNIIHIRDSKVLYAGQEHSKQTREPLKEVIS</sequence>
<proteinExistence type="predicted"/>
<keyword evidence="3" id="KW-1185">Reference proteome</keyword>
<dbReference type="EMBL" id="JAUHHV010000009">
    <property type="protein sequence ID" value="KAK1412010.1"/>
    <property type="molecule type" value="Genomic_DNA"/>
</dbReference>
<name>A0AAD8JW14_TARER</name>
<evidence type="ECO:0000256" key="1">
    <source>
        <dbReference type="SAM" id="Phobius"/>
    </source>
</evidence>
<feature type="transmembrane region" description="Helical" evidence="1">
    <location>
        <begin position="75"/>
        <end position="97"/>
    </location>
</feature>
<accession>A0AAD8JW14</accession>
<organism evidence="2 3">
    <name type="scientific">Tagetes erecta</name>
    <name type="common">African marigold</name>
    <dbReference type="NCBI Taxonomy" id="13708"/>
    <lineage>
        <taxon>Eukaryota</taxon>
        <taxon>Viridiplantae</taxon>
        <taxon>Streptophyta</taxon>
        <taxon>Embryophyta</taxon>
        <taxon>Tracheophyta</taxon>
        <taxon>Spermatophyta</taxon>
        <taxon>Magnoliopsida</taxon>
        <taxon>eudicotyledons</taxon>
        <taxon>Gunneridae</taxon>
        <taxon>Pentapetalae</taxon>
        <taxon>asterids</taxon>
        <taxon>campanulids</taxon>
        <taxon>Asterales</taxon>
        <taxon>Asteraceae</taxon>
        <taxon>Asteroideae</taxon>
        <taxon>Heliantheae alliance</taxon>
        <taxon>Tageteae</taxon>
        <taxon>Tagetes</taxon>
    </lineage>
</organism>
<evidence type="ECO:0000313" key="3">
    <source>
        <dbReference type="Proteomes" id="UP001229421"/>
    </source>
</evidence>
<dbReference type="PANTHER" id="PTHR35471">
    <property type="entry name" value="OS07G0223700 PROTEIN"/>
    <property type="match status" value="1"/>
</dbReference>
<evidence type="ECO:0008006" key="4">
    <source>
        <dbReference type="Google" id="ProtNLM"/>
    </source>
</evidence>
<gene>
    <name evidence="2" type="ORF">QVD17_32930</name>
</gene>
<dbReference type="AlphaFoldDB" id="A0AAD8JW14"/>
<feature type="transmembrane region" description="Helical" evidence="1">
    <location>
        <begin position="21"/>
        <end position="39"/>
    </location>
</feature>
<dbReference type="PANTHER" id="PTHR35471:SF1">
    <property type="entry name" value="OS07G0223700 PROTEIN"/>
    <property type="match status" value="1"/>
</dbReference>
<keyword evidence="1" id="KW-1133">Transmembrane helix</keyword>
<comment type="caution">
    <text evidence="2">The sequence shown here is derived from an EMBL/GenBank/DDBJ whole genome shotgun (WGS) entry which is preliminary data.</text>
</comment>
<keyword evidence="1" id="KW-0812">Transmembrane</keyword>
<feature type="transmembrane region" description="Helical" evidence="1">
    <location>
        <begin position="45"/>
        <end position="63"/>
    </location>
</feature>
<keyword evidence="1" id="KW-0472">Membrane</keyword>
<evidence type="ECO:0000313" key="2">
    <source>
        <dbReference type="EMBL" id="KAK1412010.1"/>
    </source>
</evidence>
<feature type="transmembrane region" description="Helical" evidence="1">
    <location>
        <begin position="109"/>
        <end position="134"/>
    </location>
</feature>